<keyword evidence="2" id="KW-1133">Transmembrane helix</keyword>
<dbReference type="Proteomes" id="UP001238088">
    <property type="component" value="Unassembled WGS sequence"/>
</dbReference>
<gene>
    <name evidence="3" type="ORF">J2S17_003453</name>
</gene>
<feature type="region of interest" description="Disordered" evidence="1">
    <location>
        <begin position="125"/>
        <end position="183"/>
    </location>
</feature>
<keyword evidence="2" id="KW-0472">Membrane</keyword>
<comment type="caution">
    <text evidence="3">The sequence shown here is derived from an EMBL/GenBank/DDBJ whole genome shotgun (WGS) entry which is preliminary data.</text>
</comment>
<evidence type="ECO:0000313" key="3">
    <source>
        <dbReference type="EMBL" id="MDQ0271565.1"/>
    </source>
</evidence>
<organism evidence="3 4">
    <name type="scientific">Cytobacillus purgationiresistens</name>
    <dbReference type="NCBI Taxonomy" id="863449"/>
    <lineage>
        <taxon>Bacteria</taxon>
        <taxon>Bacillati</taxon>
        <taxon>Bacillota</taxon>
        <taxon>Bacilli</taxon>
        <taxon>Bacillales</taxon>
        <taxon>Bacillaceae</taxon>
        <taxon>Cytobacillus</taxon>
    </lineage>
</organism>
<feature type="compositionally biased region" description="Basic and acidic residues" evidence="1">
    <location>
        <begin position="125"/>
        <end position="135"/>
    </location>
</feature>
<dbReference type="EMBL" id="JAUSUB010000015">
    <property type="protein sequence ID" value="MDQ0271565.1"/>
    <property type="molecule type" value="Genomic_DNA"/>
</dbReference>
<evidence type="ECO:0000313" key="4">
    <source>
        <dbReference type="Proteomes" id="UP001238088"/>
    </source>
</evidence>
<accession>A0ABU0ANC8</accession>
<evidence type="ECO:0000256" key="2">
    <source>
        <dbReference type="SAM" id="Phobius"/>
    </source>
</evidence>
<sequence>MEQQLETNNDPKNNKVFKGILIGGVVGGALVMMNRSARKKVKSKAVSLKDSSTRLVTEVKNHPGEVKDQLINQFKSASDTLKDAILDAQKLYQRVNEDISSQFVAMKDASSQAVSSVKNAKGDITKISSKVKDAQSELTENPIEHNPSSTKDQDKLEYYGTDAGTAYPRKEPEPVTSTTTPHK</sequence>
<protein>
    <submittedName>
        <fullName evidence="3">Gas vesicle protein</fullName>
    </submittedName>
</protein>
<name>A0ABU0ANC8_9BACI</name>
<dbReference type="RefSeq" id="WP_307476801.1">
    <property type="nucleotide sequence ID" value="NZ_JAUSUB010000015.1"/>
</dbReference>
<reference evidence="3 4" key="1">
    <citation type="submission" date="2023-07" db="EMBL/GenBank/DDBJ databases">
        <title>Genomic Encyclopedia of Type Strains, Phase IV (KMG-IV): sequencing the most valuable type-strain genomes for metagenomic binning, comparative biology and taxonomic classification.</title>
        <authorList>
            <person name="Goeker M."/>
        </authorList>
    </citation>
    <scope>NUCLEOTIDE SEQUENCE [LARGE SCALE GENOMIC DNA]</scope>
    <source>
        <strain evidence="3 4">DSM 23494</strain>
    </source>
</reference>
<keyword evidence="4" id="KW-1185">Reference proteome</keyword>
<evidence type="ECO:0000256" key="1">
    <source>
        <dbReference type="SAM" id="MobiDB-lite"/>
    </source>
</evidence>
<feature type="transmembrane region" description="Helical" evidence="2">
    <location>
        <begin position="16"/>
        <end position="34"/>
    </location>
</feature>
<keyword evidence="2" id="KW-0812">Transmembrane</keyword>
<proteinExistence type="predicted"/>